<feature type="region of interest" description="Disordered" evidence="1">
    <location>
        <begin position="57"/>
        <end position="165"/>
    </location>
</feature>
<evidence type="ECO:0000256" key="1">
    <source>
        <dbReference type="SAM" id="MobiDB-lite"/>
    </source>
</evidence>
<sequence length="339" mass="37140">MAFIVGFPSKDDDFENRFFFAKNSEKTVERTVLSSSRRVKPSFPKVSKKFVEAMHKELSSGNGRARVSSREQAALEAAAKTTRSSGADAPRAVVPMTLTPSATLARARTSRPLAPATSTLPLPPSLTPDELAMRRRQSEKRARLSSGKRKGIDYETSSNKQRVDTHPGVVVEREVSVSRVAAPSASGLLRDEAYAATKSKASEGNYNEMFVSEIKIKKDCDAKLAKLMSRCTKGEDEIALLKTQLSSASDLQSTRISEVVAEAKVEMACGFAGRVSKGLEPPDLPTEIKALRERRRPIYDAHNVFGDLLDSVRDVLEIPEVSATDVEMVADDDEVDEEF</sequence>
<dbReference type="EMBL" id="CM002873">
    <property type="protein sequence ID" value="KFK34362.1"/>
    <property type="molecule type" value="Genomic_DNA"/>
</dbReference>
<evidence type="ECO:0000313" key="3">
    <source>
        <dbReference type="Proteomes" id="UP000029120"/>
    </source>
</evidence>
<reference evidence="3" key="1">
    <citation type="journal article" date="2015" name="Nat. Plants">
        <title>Genome expansion of Arabis alpina linked with retrotransposition and reduced symmetric DNA methylation.</title>
        <authorList>
            <person name="Willing E.M."/>
            <person name="Rawat V."/>
            <person name="Mandakova T."/>
            <person name="Maumus F."/>
            <person name="James G.V."/>
            <person name="Nordstroem K.J."/>
            <person name="Becker C."/>
            <person name="Warthmann N."/>
            <person name="Chica C."/>
            <person name="Szarzynska B."/>
            <person name="Zytnicki M."/>
            <person name="Albani M.C."/>
            <person name="Kiefer C."/>
            <person name="Bergonzi S."/>
            <person name="Castaings L."/>
            <person name="Mateos J.L."/>
            <person name="Berns M.C."/>
            <person name="Bujdoso N."/>
            <person name="Piofczyk T."/>
            <person name="de Lorenzo L."/>
            <person name="Barrero-Sicilia C."/>
            <person name="Mateos I."/>
            <person name="Piednoel M."/>
            <person name="Hagmann J."/>
            <person name="Chen-Min-Tao R."/>
            <person name="Iglesias-Fernandez R."/>
            <person name="Schuster S.C."/>
            <person name="Alonso-Blanco C."/>
            <person name="Roudier F."/>
            <person name="Carbonero P."/>
            <person name="Paz-Ares J."/>
            <person name="Davis S.J."/>
            <person name="Pecinka A."/>
            <person name="Quesneville H."/>
            <person name="Colot V."/>
            <person name="Lysak M.A."/>
            <person name="Weigel D."/>
            <person name="Coupland G."/>
            <person name="Schneeberger K."/>
        </authorList>
    </citation>
    <scope>NUCLEOTIDE SEQUENCE [LARGE SCALE GENOMIC DNA]</scope>
    <source>
        <strain evidence="3">cv. Pajares</strain>
    </source>
</reference>
<organism evidence="2 3">
    <name type="scientific">Arabis alpina</name>
    <name type="common">Alpine rock-cress</name>
    <dbReference type="NCBI Taxonomy" id="50452"/>
    <lineage>
        <taxon>Eukaryota</taxon>
        <taxon>Viridiplantae</taxon>
        <taxon>Streptophyta</taxon>
        <taxon>Embryophyta</taxon>
        <taxon>Tracheophyta</taxon>
        <taxon>Spermatophyta</taxon>
        <taxon>Magnoliopsida</taxon>
        <taxon>eudicotyledons</taxon>
        <taxon>Gunneridae</taxon>
        <taxon>Pentapetalae</taxon>
        <taxon>rosids</taxon>
        <taxon>malvids</taxon>
        <taxon>Brassicales</taxon>
        <taxon>Brassicaceae</taxon>
        <taxon>Arabideae</taxon>
        <taxon>Arabis</taxon>
    </lineage>
</organism>
<name>A0A087GWW0_ARAAL</name>
<dbReference type="Proteomes" id="UP000029120">
    <property type="component" value="Chromosome 5"/>
</dbReference>
<proteinExistence type="predicted"/>
<protein>
    <submittedName>
        <fullName evidence="2">Uncharacterized protein</fullName>
    </submittedName>
</protein>
<dbReference type="AlphaFoldDB" id="A0A087GWW0"/>
<keyword evidence="3" id="KW-1185">Reference proteome</keyword>
<dbReference type="Gramene" id="KFK34362">
    <property type="protein sequence ID" value="KFK34362"/>
    <property type="gene ID" value="AALP_AA5G135600"/>
</dbReference>
<accession>A0A087GWW0</accession>
<evidence type="ECO:0000313" key="2">
    <source>
        <dbReference type="EMBL" id="KFK34362.1"/>
    </source>
</evidence>
<gene>
    <name evidence="2" type="ordered locus">AALP_Aa5g135600</name>
</gene>